<dbReference type="STRING" id="446469.Sked_24760"/>
<feature type="compositionally biased region" description="Low complexity" evidence="1">
    <location>
        <begin position="154"/>
        <end position="172"/>
    </location>
</feature>
<feature type="region of interest" description="Disordered" evidence="1">
    <location>
        <begin position="35"/>
        <end position="172"/>
    </location>
</feature>
<evidence type="ECO:0000259" key="3">
    <source>
        <dbReference type="PROSITE" id="PS50234"/>
    </source>
</evidence>
<dbReference type="SMART" id="SM00327">
    <property type="entry name" value="VWA"/>
    <property type="match status" value="1"/>
</dbReference>
<feature type="transmembrane region" description="Helical" evidence="2">
    <location>
        <begin position="1480"/>
        <end position="1499"/>
    </location>
</feature>
<dbReference type="InterPro" id="IPR036465">
    <property type="entry name" value="vWFA_dom_sf"/>
</dbReference>
<dbReference type="Pfam" id="PF25549">
    <property type="entry name" value="DUF7927"/>
    <property type="match status" value="1"/>
</dbReference>
<feature type="compositionally biased region" description="Pro residues" evidence="1">
    <location>
        <begin position="98"/>
        <end position="115"/>
    </location>
</feature>
<keyword evidence="2" id="KW-1133">Transmembrane helix</keyword>
<dbReference type="InterPro" id="IPR047589">
    <property type="entry name" value="DUF11_rpt"/>
</dbReference>
<dbReference type="OrthoDB" id="134475at2"/>
<keyword evidence="2" id="KW-0472">Membrane</keyword>
<dbReference type="InterPro" id="IPR001434">
    <property type="entry name" value="OmcB-like_DUF11"/>
</dbReference>
<evidence type="ECO:0000256" key="2">
    <source>
        <dbReference type="SAM" id="Phobius"/>
    </source>
</evidence>
<dbReference type="eggNOG" id="COG0810">
    <property type="taxonomic scope" value="Bacteria"/>
</dbReference>
<dbReference type="RefSeq" id="WP_012867457.1">
    <property type="nucleotide sequence ID" value="NC_013521.1"/>
</dbReference>
<gene>
    <name evidence="4" type="ordered locus">Sked_24760</name>
</gene>
<dbReference type="EMBL" id="CP001819">
    <property type="protein sequence ID" value="ACZ22388.1"/>
    <property type="molecule type" value="Genomic_DNA"/>
</dbReference>
<dbReference type="HOGENOM" id="CLU_247956_0_0_11"/>
<feature type="compositionally biased region" description="Acidic residues" evidence="1">
    <location>
        <begin position="133"/>
        <end position="153"/>
    </location>
</feature>
<dbReference type="Pfam" id="PF00092">
    <property type="entry name" value="VWA"/>
    <property type="match status" value="1"/>
</dbReference>
<dbReference type="Pfam" id="PF19403">
    <property type="entry name" value="SpaA_2"/>
    <property type="match status" value="1"/>
</dbReference>
<dbReference type="InterPro" id="IPR045826">
    <property type="entry name" value="SpaA_PFL_dom_2"/>
</dbReference>
<proteinExistence type="predicted"/>
<feature type="domain" description="VWFA" evidence="3">
    <location>
        <begin position="337"/>
        <end position="523"/>
    </location>
</feature>
<dbReference type="Proteomes" id="UP000000322">
    <property type="component" value="Chromosome"/>
</dbReference>
<dbReference type="CDD" id="cd00198">
    <property type="entry name" value="vWFA"/>
    <property type="match status" value="1"/>
</dbReference>
<accession>D1BJX9</accession>
<evidence type="ECO:0000313" key="5">
    <source>
        <dbReference type="Proteomes" id="UP000000322"/>
    </source>
</evidence>
<reference evidence="4 5" key="1">
    <citation type="journal article" date="2009" name="Stand. Genomic Sci.">
        <title>Complete genome sequence of Sanguibacter keddieii type strain (ST-74).</title>
        <authorList>
            <person name="Ivanova N."/>
            <person name="Sikorski J."/>
            <person name="Sims D."/>
            <person name="Brettin T."/>
            <person name="Detter J.C."/>
            <person name="Han C."/>
            <person name="Lapidus A."/>
            <person name="Copeland A."/>
            <person name="Glavina Del Rio T."/>
            <person name="Nolan M."/>
            <person name="Chen F."/>
            <person name="Lucas S."/>
            <person name="Tice H."/>
            <person name="Cheng J.F."/>
            <person name="Bruce D."/>
            <person name="Goodwin L."/>
            <person name="Pitluck S."/>
            <person name="Pati A."/>
            <person name="Mavromatis K."/>
            <person name="Chen A."/>
            <person name="Palaniappan K."/>
            <person name="D'haeseleer P."/>
            <person name="Chain P."/>
            <person name="Bristow J."/>
            <person name="Eisen J.A."/>
            <person name="Markowitz V."/>
            <person name="Hugenholtz P."/>
            <person name="Goker M."/>
            <person name="Pukall R."/>
            <person name="Klenk H.P."/>
            <person name="Kyrpides N.C."/>
        </authorList>
    </citation>
    <scope>NUCLEOTIDE SEQUENCE [LARGE SCALE GENOMIC DNA]</scope>
    <source>
        <strain evidence="5">ATCC 51767 / DSM 10542 / NCFB 3025 / ST-74</strain>
    </source>
</reference>
<feature type="compositionally biased region" description="Low complexity" evidence="1">
    <location>
        <begin position="49"/>
        <end position="60"/>
    </location>
</feature>
<dbReference type="NCBIfam" id="TIGR01451">
    <property type="entry name" value="B_ant_repeat"/>
    <property type="match status" value="1"/>
</dbReference>
<feature type="compositionally biased region" description="Low complexity" evidence="1">
    <location>
        <begin position="76"/>
        <end position="97"/>
    </location>
</feature>
<feature type="compositionally biased region" description="Polar residues" evidence="1">
    <location>
        <begin position="38"/>
        <end position="47"/>
    </location>
</feature>
<sequence length="1516" mass="154476">MRALVPRARVALVLVPTLVLGGLVSGAALPPALASSAEQTDPSQAARSTAPAPTPEELAAVDPSQTTVVDPGADAVAPPEEQQSVPEVPAPSEEPAAPVVPEPETPVVPEPPAVEPPVVETPETPATQTPAEESPEETVVEDPTSDPDPEPTDETSPAARAAAPAEETLADDVVPAVVPDPTTTQSVVTVKVGGIRTSVTQVSPLAGVTLQLFDGGAGGATTPRTEPWATCVSDASGDCSFVVPETGDGGANRDARFWVRQAGAAPGGYFASPTLAIGGDTTSQTYQFRTGDRLRGGLTYTSTADFMVSSGRGFTASGGIWQSSLANPGLPPQCGLRVALVVDLSGSVGRYIAAMRSAASGFVDSLTGTPSSVALFTFADNAPAATGANLGLTPVSTTAGADTVKNRIATYTAGFDTNWDRGLYQVAASATPFDVAVVLTDGNPTVYAAHEGPGDLTRFREVENGIFSANAVKAEGTRVIAVGVGDGIGGAPDNLRAISGPSGGSDYYQTDDYAEAGEALRALALGACNGSVSVVKQVVPSSTTGEVVTGARPAGGWTFDASTTTPGVTPTTQTGTTVAGTGAVNFPLRYAGGSSSATVTIAEQQQDGYTLVTQGEARAVCTDIASGDPVTVTNDPVDPLAFSVDAPATAAITCTVYNRAPQPQASLTVDKEWVVNGTTYTQGNQPIGLDAALTLDGTDQGWSAPRTGYVEGATVSVDETTTISGRDLCEVTGSRITEHDGETVDLPLPSTVTLAAGDEDNHYTVTNTVTCEAELTLVKQVAGGPALPTAWALDAVAPDGSLPGPSGATGTPGATALVTPGVRYPLVESGDGRYVQTVRPGAVLVPPSTGSWQCEQVTEDGTVVPGFNDGINGGVTVPLGFRVRCTSLNQSATLTLVKQVVNDDTGTAGPSDWTLTATPTGEVPEDVVAEGVTGSTEGVTVQVRPGTVYDLSENGPGGYDRTSLECSTGPGDSYVPATSVSLAPLDSATCVFVNDDATPPPSWLLSKSSDPGDGAAVVEGQTVTYTLHATNDGAVDVTGATAVDDLGDVLDDATLVDPLDPSLTYDPETQQLTWLVPDLLVDAGEATVEYSVLVSEVDTAGSLHNVVTVSTPGGRCPAEVPPLGNDLADAAFVQALLDDPAADDCETDHPTGEVDLSVAKTHDGLVDDAVDSGKGEQVTYTVEVTDVGVDPVAGATLTDPLPDAVDYVDDSLVVPDGWTGDVVDGVLVATSDGDLEPGSVSTFTYSVVVGDVPRVAPGGAHEDLVNTACVTSEGTEAHPDDNCATDTVLVRSVAVQALAVCVNDTPYVRYELTPSRVEAQPVVALVWWTAAAYEDRDPLIDASDTAAILADGASQVDRVDVPEGWVPGDTITGEQLWPGAAVDAEGDPVAWPGWTQQGDGTWVLDPSAPFYELRGETVVEVRVNPSTGSTLVYPPATPDCDANPPVVVPPTTPAAPVTVTGGGTTVGQGPWYLPRTGPELGATVLLGAGLLVLGAMLVAPRRRRGAADGLRRSDQL</sequence>
<protein>
    <submittedName>
        <fullName evidence="4">Conserved repeat protein</fullName>
    </submittedName>
</protein>
<dbReference type="Pfam" id="PF01345">
    <property type="entry name" value="DUF11"/>
    <property type="match status" value="1"/>
</dbReference>
<organism evidence="4 5">
    <name type="scientific">Sanguibacter keddieii (strain ATCC 51767 / DSM 10542 / NCFB 3025 / ST-74)</name>
    <dbReference type="NCBI Taxonomy" id="446469"/>
    <lineage>
        <taxon>Bacteria</taxon>
        <taxon>Bacillati</taxon>
        <taxon>Actinomycetota</taxon>
        <taxon>Actinomycetes</taxon>
        <taxon>Micrococcales</taxon>
        <taxon>Sanguibacteraceae</taxon>
        <taxon>Sanguibacter</taxon>
    </lineage>
</organism>
<dbReference type="InterPro" id="IPR057687">
    <property type="entry name" value="DUF7927"/>
</dbReference>
<dbReference type="eggNOG" id="COG2304">
    <property type="taxonomic scope" value="Bacteria"/>
</dbReference>
<dbReference type="KEGG" id="ske:Sked_24760"/>
<feature type="compositionally biased region" description="Low complexity" evidence="1">
    <location>
        <begin position="116"/>
        <end position="132"/>
    </location>
</feature>
<dbReference type="SUPFAM" id="SSF53300">
    <property type="entry name" value="vWA-like"/>
    <property type="match status" value="1"/>
</dbReference>
<evidence type="ECO:0000256" key="1">
    <source>
        <dbReference type="SAM" id="MobiDB-lite"/>
    </source>
</evidence>
<dbReference type="Gene3D" id="3.40.50.410">
    <property type="entry name" value="von Willebrand factor, type A domain"/>
    <property type="match status" value="1"/>
</dbReference>
<dbReference type="InterPro" id="IPR002035">
    <property type="entry name" value="VWF_A"/>
</dbReference>
<keyword evidence="5" id="KW-1185">Reference proteome</keyword>
<evidence type="ECO:0000313" key="4">
    <source>
        <dbReference type="EMBL" id="ACZ22388.1"/>
    </source>
</evidence>
<name>D1BJX9_SANKS</name>
<dbReference type="PROSITE" id="PS50234">
    <property type="entry name" value="VWFA"/>
    <property type="match status" value="1"/>
</dbReference>
<keyword evidence="2" id="KW-0812">Transmembrane</keyword>